<dbReference type="Proteomes" id="UP000789595">
    <property type="component" value="Unassembled WGS sequence"/>
</dbReference>
<comment type="catalytic activity">
    <reaction evidence="12">
        <text>Successive hydrolysis of beta-D-glucose units from the non-reducing ends of (1-&gt;3)-beta-D-glucans, releasing alpha-glucose.</text>
        <dbReference type="EC" id="3.2.1.58"/>
    </reaction>
</comment>
<keyword evidence="18" id="KW-0732">Signal</keyword>
<keyword evidence="11" id="KW-0961">Cell wall biogenesis/degradation</keyword>
<dbReference type="GO" id="GO:0009251">
    <property type="term" value="P:glucan catabolic process"/>
    <property type="evidence" value="ECO:0007669"/>
    <property type="project" value="TreeGrafter"/>
</dbReference>
<dbReference type="SUPFAM" id="SSF51445">
    <property type="entry name" value="(Trans)glycosidases"/>
    <property type="match status" value="1"/>
</dbReference>
<reference evidence="20" key="1">
    <citation type="submission" date="2021-01" db="EMBL/GenBank/DDBJ databases">
        <authorList>
            <person name="Corre E."/>
            <person name="Pelletier E."/>
            <person name="Niang G."/>
            <person name="Scheremetjew M."/>
            <person name="Finn R."/>
            <person name="Kale V."/>
            <person name="Holt S."/>
            <person name="Cochrane G."/>
            <person name="Meng A."/>
            <person name="Brown T."/>
            <person name="Cohen L."/>
        </authorList>
    </citation>
    <scope>NUCLEOTIDE SEQUENCE</scope>
    <source>
        <strain evidence="20">CCMP1756</strain>
    </source>
</reference>
<feature type="signal peptide" evidence="18">
    <location>
        <begin position="1"/>
        <end position="17"/>
    </location>
</feature>
<dbReference type="Gene3D" id="3.20.20.80">
    <property type="entry name" value="Glycosidases"/>
    <property type="match status" value="1"/>
</dbReference>
<feature type="chain" id="PRO_5035593718" description="glucan 1,3-beta-glucosidase" evidence="18">
    <location>
        <begin position="18"/>
        <end position="548"/>
    </location>
</feature>
<sequence length="548" mass="62498">MRRRPAALLALLAAAAADNALLSASEKPSLKIRGVNLGGWLVLEKWIKPSLFSEWDAFDKKAPKDQWTYCETLGKTECKKRLEQHWDTWVTESTISDLADAGITHVRIPIGHWITCDIADDEPYVCGEWTYLKRVAEWCQKYDVLVWLDLHTAPGSQNGFDNSGHTGDALWDKSMANVNRTLRVVDEIASKVAEDDALSSVTTGFGLLNEPDAGIDYWRMLNYYEDAYATIRRVLGKDVAVYVGDMFNPKNFNWFWVSKDNAPQGPSNEAENVYLDSHIYACFVDDLKAMTPQQHIRQVCKFERDHINQCCWDGLPPKPTELKRFVGEWTAAYDQTPSPELEKHFREHPRELTPERFRFLEQFVLAQMMTYEATPEENLEYLPPKSVAGDFHGWFFWNFRMEETVYREWDYLRGVKEGWIPKLERGVTVEQQTGTDCAQLEEEALACTTEVVDPFPKIPHWKGIPCIAPSPAEVASLFLLKAFACVGVVAVVLFVLYALRYGFAKAWAELRACCGRGGSLEMARRKEFTRINDEPSSYDTNNPINVAA</sequence>
<dbReference type="GO" id="GO:0004338">
    <property type="term" value="F:glucan exo-1,3-beta-glucosidase activity"/>
    <property type="evidence" value="ECO:0007669"/>
    <property type="project" value="UniProtKB-EC"/>
</dbReference>
<organism evidence="20">
    <name type="scientific">Pelagomonas calceolata</name>
    <dbReference type="NCBI Taxonomy" id="35677"/>
    <lineage>
        <taxon>Eukaryota</taxon>
        <taxon>Sar</taxon>
        <taxon>Stramenopiles</taxon>
        <taxon>Ochrophyta</taxon>
        <taxon>Pelagophyceae</taxon>
        <taxon>Pelagomonadales</taxon>
        <taxon>Pelagomonadaceae</taxon>
        <taxon>Pelagomonas</taxon>
    </lineage>
</organism>
<dbReference type="AlphaFoldDB" id="A0A7S3ZQV8"/>
<evidence type="ECO:0000256" key="10">
    <source>
        <dbReference type="ARBA" id="ARBA00023295"/>
    </source>
</evidence>
<feature type="transmembrane region" description="Helical" evidence="17">
    <location>
        <begin position="474"/>
        <end position="499"/>
    </location>
</feature>
<dbReference type="EMBL" id="HBIW01007651">
    <property type="protein sequence ID" value="CAE0691025.1"/>
    <property type="molecule type" value="Transcribed_RNA"/>
</dbReference>
<evidence type="ECO:0000256" key="18">
    <source>
        <dbReference type="SAM" id="SignalP"/>
    </source>
</evidence>
<evidence type="ECO:0000256" key="4">
    <source>
        <dbReference type="ARBA" id="ARBA00022692"/>
    </source>
</evidence>
<proteinExistence type="inferred from homology"/>
<dbReference type="PANTHER" id="PTHR31297:SF34">
    <property type="entry name" value="GLUCAN 1,3-BETA-GLUCOSIDASE 2"/>
    <property type="match status" value="1"/>
</dbReference>
<evidence type="ECO:0000256" key="12">
    <source>
        <dbReference type="ARBA" id="ARBA00036824"/>
    </source>
</evidence>
<evidence type="ECO:0000256" key="11">
    <source>
        <dbReference type="ARBA" id="ARBA00023316"/>
    </source>
</evidence>
<dbReference type="Pfam" id="PF00150">
    <property type="entry name" value="Cellulase"/>
    <property type="match status" value="1"/>
</dbReference>
<dbReference type="PANTHER" id="PTHR31297">
    <property type="entry name" value="GLUCAN ENDO-1,6-BETA-GLUCOSIDASE B"/>
    <property type="match status" value="1"/>
</dbReference>
<protein>
    <recommendedName>
        <fullName evidence="14">glucan 1,3-beta-glucosidase</fullName>
        <ecNumber evidence="14">3.2.1.58</ecNumber>
    </recommendedName>
    <alternativeName>
        <fullName evidence="15">Exo-1,3-beta-glucanase D</fullName>
    </alternativeName>
</protein>
<dbReference type="InterPro" id="IPR001547">
    <property type="entry name" value="Glyco_hydro_5"/>
</dbReference>
<dbReference type="InterPro" id="IPR017853">
    <property type="entry name" value="GH"/>
</dbReference>
<comment type="subcellular location">
    <subcellularLocation>
        <location evidence="1">Cell membrane</location>
        <topology evidence="1">Single-pass type II membrane protein</topology>
    </subcellularLocation>
</comment>
<keyword evidence="7 17" id="KW-1133">Transmembrane helix</keyword>
<keyword evidence="8 17" id="KW-0472">Membrane</keyword>
<dbReference type="EMBL" id="CAKKNE010000005">
    <property type="protein sequence ID" value="CAH0378363.1"/>
    <property type="molecule type" value="Genomic_DNA"/>
</dbReference>
<evidence type="ECO:0000256" key="3">
    <source>
        <dbReference type="ARBA" id="ARBA00022475"/>
    </source>
</evidence>
<keyword evidence="5 16" id="KW-0378">Hydrolase</keyword>
<dbReference type="GO" id="GO:0005886">
    <property type="term" value="C:plasma membrane"/>
    <property type="evidence" value="ECO:0007669"/>
    <property type="project" value="UniProtKB-SubCell"/>
</dbReference>
<feature type="domain" description="Glycoside hydrolase family 5" evidence="19">
    <location>
        <begin position="82"/>
        <end position="285"/>
    </location>
</feature>
<evidence type="ECO:0000256" key="1">
    <source>
        <dbReference type="ARBA" id="ARBA00004401"/>
    </source>
</evidence>
<dbReference type="GO" id="GO:0009986">
    <property type="term" value="C:cell surface"/>
    <property type="evidence" value="ECO:0007669"/>
    <property type="project" value="TreeGrafter"/>
</dbReference>
<evidence type="ECO:0000256" key="15">
    <source>
        <dbReference type="ARBA" id="ARBA00041260"/>
    </source>
</evidence>
<keyword evidence="4 17" id="KW-0812">Transmembrane</keyword>
<evidence type="ECO:0000256" key="9">
    <source>
        <dbReference type="ARBA" id="ARBA00023180"/>
    </source>
</evidence>
<comment type="similarity">
    <text evidence="2 16">Belongs to the glycosyl hydrolase 5 (cellulase A) family.</text>
</comment>
<dbReference type="GO" id="GO:0005576">
    <property type="term" value="C:extracellular region"/>
    <property type="evidence" value="ECO:0007669"/>
    <property type="project" value="TreeGrafter"/>
</dbReference>
<keyword evidence="22" id="KW-1185">Reference proteome</keyword>
<evidence type="ECO:0000256" key="16">
    <source>
        <dbReference type="RuleBase" id="RU361153"/>
    </source>
</evidence>
<evidence type="ECO:0000256" key="5">
    <source>
        <dbReference type="ARBA" id="ARBA00022801"/>
    </source>
</evidence>
<evidence type="ECO:0000256" key="13">
    <source>
        <dbReference type="ARBA" id="ARBA00037126"/>
    </source>
</evidence>
<keyword evidence="3" id="KW-1003">Cell membrane</keyword>
<name>A0A7S3ZQV8_9STRA</name>
<evidence type="ECO:0000259" key="19">
    <source>
        <dbReference type="Pfam" id="PF00150"/>
    </source>
</evidence>
<evidence type="ECO:0000256" key="8">
    <source>
        <dbReference type="ARBA" id="ARBA00023136"/>
    </source>
</evidence>
<reference evidence="21" key="2">
    <citation type="submission" date="2021-11" db="EMBL/GenBank/DDBJ databases">
        <authorList>
            <consortium name="Genoscope - CEA"/>
            <person name="William W."/>
        </authorList>
    </citation>
    <scope>NUCLEOTIDE SEQUENCE</scope>
</reference>
<keyword evidence="6" id="KW-0735">Signal-anchor</keyword>
<gene>
    <name evidence="20" type="ORF">PCAL00307_LOCUS6461</name>
    <name evidence="21" type="ORF">PECAL_5P28730</name>
</gene>
<accession>A0A7S3ZQV8</accession>
<dbReference type="EC" id="3.2.1.58" evidence="14"/>
<evidence type="ECO:0000313" key="22">
    <source>
        <dbReference type="Proteomes" id="UP000789595"/>
    </source>
</evidence>
<keyword evidence="10 16" id="KW-0326">Glycosidase</keyword>
<evidence type="ECO:0000313" key="20">
    <source>
        <dbReference type="EMBL" id="CAE0691025.1"/>
    </source>
</evidence>
<evidence type="ECO:0000256" key="2">
    <source>
        <dbReference type="ARBA" id="ARBA00005641"/>
    </source>
</evidence>
<dbReference type="GO" id="GO:0071555">
    <property type="term" value="P:cell wall organization"/>
    <property type="evidence" value="ECO:0007669"/>
    <property type="project" value="UniProtKB-KW"/>
</dbReference>
<dbReference type="OrthoDB" id="1887033at2759"/>
<evidence type="ECO:0000256" key="17">
    <source>
        <dbReference type="SAM" id="Phobius"/>
    </source>
</evidence>
<dbReference type="InterPro" id="IPR050386">
    <property type="entry name" value="Glycosyl_hydrolase_5"/>
</dbReference>
<evidence type="ECO:0000313" key="21">
    <source>
        <dbReference type="EMBL" id="CAH0378363.1"/>
    </source>
</evidence>
<keyword evidence="9" id="KW-0325">Glycoprotein</keyword>
<evidence type="ECO:0000256" key="14">
    <source>
        <dbReference type="ARBA" id="ARBA00038929"/>
    </source>
</evidence>
<evidence type="ECO:0000256" key="6">
    <source>
        <dbReference type="ARBA" id="ARBA00022968"/>
    </source>
</evidence>
<evidence type="ECO:0000256" key="7">
    <source>
        <dbReference type="ARBA" id="ARBA00022989"/>
    </source>
</evidence>
<comment type="function">
    <text evidence="13">Glucosidase involved in the degradation of cellulosic biomass. Active on lichenan.</text>
</comment>